<comment type="similarity">
    <text evidence="1">Belongs to the Fur family.</text>
</comment>
<dbReference type="GO" id="GO:0045892">
    <property type="term" value="P:negative regulation of DNA-templated transcription"/>
    <property type="evidence" value="ECO:0007669"/>
    <property type="project" value="TreeGrafter"/>
</dbReference>
<dbReference type="Gene3D" id="3.30.1490.190">
    <property type="match status" value="1"/>
</dbReference>
<evidence type="ECO:0000256" key="3">
    <source>
        <dbReference type="ARBA" id="ARBA00022833"/>
    </source>
</evidence>
<sequence length="133" mass="15507">MIKKERMTSQKELVLEYLRGVKNHPSADIICREVRKKLPRISQATVYRILNGYKEKGEIQEIDTKNSVFFDADISDHAHFICDDCGMVFDVVNECINCGILRNRRTKVGAIKHYKINFYGTCKFCKKGNWSRK</sequence>
<accession>A0A1G2IS54</accession>
<feature type="binding site" evidence="7">
    <location>
        <position position="122"/>
    </location>
    <ligand>
        <name>Zn(2+)</name>
        <dbReference type="ChEBI" id="CHEBI:29105"/>
    </ligand>
</feature>
<keyword evidence="2" id="KW-0678">Repressor</keyword>
<feature type="binding site" evidence="7">
    <location>
        <position position="82"/>
    </location>
    <ligand>
        <name>Zn(2+)</name>
        <dbReference type="ChEBI" id="CHEBI:29105"/>
    </ligand>
</feature>
<evidence type="ECO:0000256" key="5">
    <source>
        <dbReference type="ARBA" id="ARBA00023125"/>
    </source>
</evidence>
<dbReference type="GO" id="GO:0003700">
    <property type="term" value="F:DNA-binding transcription factor activity"/>
    <property type="evidence" value="ECO:0007669"/>
    <property type="project" value="InterPro"/>
</dbReference>
<dbReference type="AlphaFoldDB" id="A0A1G2IS54"/>
<evidence type="ECO:0000313" key="8">
    <source>
        <dbReference type="EMBL" id="OGZ77615.1"/>
    </source>
</evidence>
<keyword evidence="6" id="KW-0804">Transcription</keyword>
<evidence type="ECO:0000256" key="2">
    <source>
        <dbReference type="ARBA" id="ARBA00022491"/>
    </source>
</evidence>
<dbReference type="InterPro" id="IPR036390">
    <property type="entry name" value="WH_DNA-bd_sf"/>
</dbReference>
<dbReference type="Gene3D" id="1.10.10.10">
    <property type="entry name" value="Winged helix-like DNA-binding domain superfamily/Winged helix DNA-binding domain"/>
    <property type="match status" value="1"/>
</dbReference>
<dbReference type="CDD" id="cd07153">
    <property type="entry name" value="Fur_like"/>
    <property type="match status" value="1"/>
</dbReference>
<reference evidence="8 9" key="1">
    <citation type="journal article" date="2016" name="Nat. Commun.">
        <title>Thousands of microbial genomes shed light on interconnected biogeochemical processes in an aquifer system.</title>
        <authorList>
            <person name="Anantharaman K."/>
            <person name="Brown C.T."/>
            <person name="Hug L.A."/>
            <person name="Sharon I."/>
            <person name="Castelle C.J."/>
            <person name="Probst A.J."/>
            <person name="Thomas B.C."/>
            <person name="Singh A."/>
            <person name="Wilkins M.J."/>
            <person name="Karaoz U."/>
            <person name="Brodie E.L."/>
            <person name="Williams K.H."/>
            <person name="Hubbard S.S."/>
            <person name="Banfield J.F."/>
        </authorList>
    </citation>
    <scope>NUCLEOTIDE SEQUENCE [LARGE SCALE GENOMIC DNA]</scope>
</reference>
<dbReference type="GO" id="GO:0008270">
    <property type="term" value="F:zinc ion binding"/>
    <property type="evidence" value="ECO:0007669"/>
    <property type="project" value="TreeGrafter"/>
</dbReference>
<dbReference type="GO" id="GO:1900376">
    <property type="term" value="P:regulation of secondary metabolite biosynthetic process"/>
    <property type="evidence" value="ECO:0007669"/>
    <property type="project" value="TreeGrafter"/>
</dbReference>
<dbReference type="PANTHER" id="PTHR33202:SF7">
    <property type="entry name" value="FERRIC UPTAKE REGULATION PROTEIN"/>
    <property type="match status" value="1"/>
</dbReference>
<comment type="cofactor">
    <cofactor evidence="7">
        <name>Zn(2+)</name>
        <dbReference type="ChEBI" id="CHEBI:29105"/>
    </cofactor>
    <text evidence="7">Binds 1 zinc ion per subunit.</text>
</comment>
<comment type="caution">
    <text evidence="8">The sequence shown here is derived from an EMBL/GenBank/DDBJ whole genome shotgun (WGS) entry which is preliminary data.</text>
</comment>
<keyword evidence="5" id="KW-0238">DNA-binding</keyword>
<evidence type="ECO:0000313" key="9">
    <source>
        <dbReference type="Proteomes" id="UP000178632"/>
    </source>
</evidence>
<evidence type="ECO:0000256" key="7">
    <source>
        <dbReference type="PIRSR" id="PIRSR602481-1"/>
    </source>
</evidence>
<evidence type="ECO:0000256" key="1">
    <source>
        <dbReference type="ARBA" id="ARBA00007957"/>
    </source>
</evidence>
<dbReference type="InterPro" id="IPR002481">
    <property type="entry name" value="FUR"/>
</dbReference>
<keyword evidence="3 7" id="KW-0862">Zinc</keyword>
<feature type="binding site" evidence="7">
    <location>
        <position position="85"/>
    </location>
    <ligand>
        <name>Zn(2+)</name>
        <dbReference type="ChEBI" id="CHEBI:29105"/>
    </ligand>
</feature>
<protein>
    <recommendedName>
        <fullName evidence="10">Transcriptional repressor</fullName>
    </recommendedName>
</protein>
<evidence type="ECO:0008006" key="10">
    <source>
        <dbReference type="Google" id="ProtNLM"/>
    </source>
</evidence>
<dbReference type="Proteomes" id="UP000178632">
    <property type="component" value="Unassembled WGS sequence"/>
</dbReference>
<name>A0A1G2IS54_9BACT</name>
<dbReference type="Pfam" id="PF01475">
    <property type="entry name" value="FUR"/>
    <property type="match status" value="1"/>
</dbReference>
<organism evidence="8 9">
    <name type="scientific">Candidatus Staskawiczbacteria bacterium RIFCSPLOWO2_12_FULL_37_15</name>
    <dbReference type="NCBI Taxonomy" id="1802218"/>
    <lineage>
        <taxon>Bacteria</taxon>
        <taxon>Candidatus Staskawicziibacteriota</taxon>
    </lineage>
</organism>
<proteinExistence type="inferred from homology"/>
<dbReference type="InterPro" id="IPR036388">
    <property type="entry name" value="WH-like_DNA-bd_sf"/>
</dbReference>
<evidence type="ECO:0000256" key="6">
    <source>
        <dbReference type="ARBA" id="ARBA00023163"/>
    </source>
</evidence>
<feature type="binding site" evidence="7">
    <location>
        <position position="125"/>
    </location>
    <ligand>
        <name>Zn(2+)</name>
        <dbReference type="ChEBI" id="CHEBI:29105"/>
    </ligand>
</feature>
<keyword evidence="7" id="KW-0479">Metal-binding</keyword>
<dbReference type="PANTHER" id="PTHR33202">
    <property type="entry name" value="ZINC UPTAKE REGULATION PROTEIN"/>
    <property type="match status" value="1"/>
</dbReference>
<dbReference type="GO" id="GO:0000976">
    <property type="term" value="F:transcription cis-regulatory region binding"/>
    <property type="evidence" value="ECO:0007669"/>
    <property type="project" value="TreeGrafter"/>
</dbReference>
<dbReference type="EMBL" id="MHPE01000004">
    <property type="protein sequence ID" value="OGZ77615.1"/>
    <property type="molecule type" value="Genomic_DNA"/>
</dbReference>
<dbReference type="SUPFAM" id="SSF46785">
    <property type="entry name" value="Winged helix' DNA-binding domain"/>
    <property type="match status" value="1"/>
</dbReference>
<dbReference type="InterPro" id="IPR043135">
    <property type="entry name" value="Fur_C"/>
</dbReference>
<evidence type="ECO:0000256" key="4">
    <source>
        <dbReference type="ARBA" id="ARBA00023015"/>
    </source>
</evidence>
<keyword evidence="4" id="KW-0805">Transcription regulation</keyword>
<gene>
    <name evidence="8" type="ORF">A3G45_03095</name>
</gene>